<keyword evidence="3" id="KW-0862">Zinc</keyword>
<evidence type="ECO:0000313" key="6">
    <source>
        <dbReference type="EMBL" id="AOS63321.1"/>
    </source>
</evidence>
<evidence type="ECO:0000256" key="4">
    <source>
        <dbReference type="PROSITE-ProRule" id="PRU00510"/>
    </source>
</evidence>
<dbReference type="PANTHER" id="PTHR33823:SF4">
    <property type="entry name" value="GENERAL STRESS PROTEIN 16O"/>
    <property type="match status" value="1"/>
</dbReference>
<keyword evidence="1" id="KW-0479">Metal-binding</keyword>
<dbReference type="InterPro" id="IPR000962">
    <property type="entry name" value="Znf_DskA_TraR"/>
</dbReference>
<keyword evidence="7" id="KW-1185">Reference proteome</keyword>
<evidence type="ECO:0000256" key="1">
    <source>
        <dbReference type="ARBA" id="ARBA00022723"/>
    </source>
</evidence>
<accession>A0AAC9HQW1</accession>
<dbReference type="KEGG" id="ahm:TL08_12535"/>
<reference evidence="7" key="1">
    <citation type="submission" date="2016-03" db="EMBL/GenBank/DDBJ databases">
        <title>Complete genome sequence of the type strain Actinoalloteichus hymeniacidonis DSM 45092.</title>
        <authorList>
            <person name="Schaffert L."/>
            <person name="Albersmeier A."/>
            <person name="Winkler A."/>
            <person name="Kalinowski J."/>
            <person name="Zotchev S."/>
            <person name="Ruckert C."/>
        </authorList>
    </citation>
    <scope>NUCLEOTIDE SEQUENCE [LARGE SCALE GENOMIC DNA]</scope>
    <source>
        <strain evidence="7">HPA177(T) (DSM 45092(T))</strain>
    </source>
</reference>
<protein>
    <submittedName>
        <fullName evidence="6">Transcriptional regulator, TraR/DksA family</fullName>
    </submittedName>
</protein>
<dbReference type="GO" id="GO:0008270">
    <property type="term" value="F:zinc ion binding"/>
    <property type="evidence" value="ECO:0007669"/>
    <property type="project" value="UniProtKB-KW"/>
</dbReference>
<gene>
    <name evidence="6" type="ORF">TL08_12535</name>
</gene>
<name>A0AAC9HQW1_9PSEU</name>
<dbReference type="AlphaFoldDB" id="A0AAC9HQW1"/>
<proteinExistence type="predicted"/>
<evidence type="ECO:0000256" key="2">
    <source>
        <dbReference type="ARBA" id="ARBA00022771"/>
    </source>
</evidence>
<evidence type="ECO:0000259" key="5">
    <source>
        <dbReference type="Pfam" id="PF01258"/>
    </source>
</evidence>
<dbReference type="RefSeq" id="WP_069849040.1">
    <property type="nucleotide sequence ID" value="NZ_CP014859.1"/>
</dbReference>
<dbReference type="Proteomes" id="UP000095210">
    <property type="component" value="Chromosome"/>
</dbReference>
<dbReference type="SUPFAM" id="SSF57716">
    <property type="entry name" value="Glucocorticoid receptor-like (DNA-binding domain)"/>
    <property type="match status" value="1"/>
</dbReference>
<feature type="domain" description="Zinc finger DksA/TraR C4-type" evidence="5">
    <location>
        <begin position="89"/>
        <end position="122"/>
    </location>
</feature>
<dbReference type="PANTHER" id="PTHR33823">
    <property type="entry name" value="RNA POLYMERASE-BINDING TRANSCRIPTION FACTOR DKSA-RELATED"/>
    <property type="match status" value="1"/>
</dbReference>
<dbReference type="Pfam" id="PF01258">
    <property type="entry name" value="zf-dskA_traR"/>
    <property type="match status" value="1"/>
</dbReference>
<keyword evidence="2" id="KW-0863">Zinc-finger</keyword>
<sequence length="124" mass="13374">MTAGDPHRAQQEFAPLLAAERATLLGLVDSLLAQRDSIAESSALSSGDDEHDPEGATLAYERAQVLSLLAETRRELDDLDRATERLASGTYGHCLRCGRLIPGERLTARPAATTCVGCADRIRR</sequence>
<dbReference type="PROSITE" id="PS51128">
    <property type="entry name" value="ZF_DKSA_2"/>
    <property type="match status" value="1"/>
</dbReference>
<feature type="zinc finger region" description="dksA C4-type" evidence="4">
    <location>
        <begin position="94"/>
        <end position="118"/>
    </location>
</feature>
<evidence type="ECO:0000313" key="7">
    <source>
        <dbReference type="Proteomes" id="UP000095210"/>
    </source>
</evidence>
<dbReference type="Gene3D" id="1.20.120.910">
    <property type="entry name" value="DksA, coiled-coil domain"/>
    <property type="match status" value="1"/>
</dbReference>
<evidence type="ECO:0000256" key="3">
    <source>
        <dbReference type="ARBA" id="ARBA00022833"/>
    </source>
</evidence>
<dbReference type="EMBL" id="CP014859">
    <property type="protein sequence ID" value="AOS63321.1"/>
    <property type="molecule type" value="Genomic_DNA"/>
</dbReference>
<organism evidence="6 7">
    <name type="scientific">Actinoalloteichus hymeniacidonis</name>
    <dbReference type="NCBI Taxonomy" id="340345"/>
    <lineage>
        <taxon>Bacteria</taxon>
        <taxon>Bacillati</taxon>
        <taxon>Actinomycetota</taxon>
        <taxon>Actinomycetes</taxon>
        <taxon>Pseudonocardiales</taxon>
        <taxon>Pseudonocardiaceae</taxon>
        <taxon>Actinoalloteichus</taxon>
    </lineage>
</organism>